<dbReference type="InterPro" id="IPR051313">
    <property type="entry name" value="Bact_iron-sidero_bind"/>
</dbReference>
<reference evidence="6 7" key="1">
    <citation type="submission" date="2019-07" db="EMBL/GenBank/DDBJ databases">
        <title>Whole genome shotgun sequence of Pseudonocardia asaccharolytica NBRC 16224.</title>
        <authorList>
            <person name="Hosoyama A."/>
            <person name="Uohara A."/>
            <person name="Ohji S."/>
            <person name="Ichikawa N."/>
        </authorList>
    </citation>
    <scope>NUCLEOTIDE SEQUENCE [LARGE SCALE GENOMIC DNA]</scope>
    <source>
        <strain evidence="6 7">NBRC 16224</strain>
    </source>
</reference>
<dbReference type="PANTHER" id="PTHR30532">
    <property type="entry name" value="IRON III DICITRATE-BINDING PERIPLASMIC PROTEIN"/>
    <property type="match status" value="1"/>
</dbReference>
<evidence type="ECO:0000256" key="1">
    <source>
        <dbReference type="ARBA" id="ARBA00004196"/>
    </source>
</evidence>
<gene>
    <name evidence="6" type="ORF">PA7_21810</name>
</gene>
<evidence type="ECO:0000256" key="2">
    <source>
        <dbReference type="ARBA" id="ARBA00008814"/>
    </source>
</evidence>
<comment type="caution">
    <text evidence="6">The sequence shown here is derived from an EMBL/GenBank/DDBJ whole genome shotgun (WGS) entry which is preliminary data.</text>
</comment>
<dbReference type="Proteomes" id="UP000321328">
    <property type="component" value="Unassembled WGS sequence"/>
</dbReference>
<evidence type="ECO:0000259" key="5">
    <source>
        <dbReference type="PROSITE" id="PS50983"/>
    </source>
</evidence>
<evidence type="ECO:0000313" key="7">
    <source>
        <dbReference type="Proteomes" id="UP000321328"/>
    </source>
</evidence>
<dbReference type="RefSeq" id="WP_028929312.1">
    <property type="nucleotide sequence ID" value="NZ_AUII01000004.1"/>
</dbReference>
<dbReference type="OrthoDB" id="1846031at2"/>
<organism evidence="6 7">
    <name type="scientific">Pseudonocardia asaccharolytica DSM 44247 = NBRC 16224</name>
    <dbReference type="NCBI Taxonomy" id="1123024"/>
    <lineage>
        <taxon>Bacteria</taxon>
        <taxon>Bacillati</taxon>
        <taxon>Actinomycetota</taxon>
        <taxon>Actinomycetes</taxon>
        <taxon>Pseudonocardiales</taxon>
        <taxon>Pseudonocardiaceae</taxon>
        <taxon>Pseudonocardia</taxon>
    </lineage>
</organism>
<dbReference type="PANTHER" id="PTHR30532:SF1">
    <property type="entry name" value="IRON(3+)-HYDROXAMATE-BINDING PROTEIN FHUD"/>
    <property type="match status" value="1"/>
</dbReference>
<evidence type="ECO:0000313" key="6">
    <source>
        <dbReference type="EMBL" id="GEL18344.1"/>
    </source>
</evidence>
<dbReference type="AlphaFoldDB" id="A0A511D417"/>
<comment type="subcellular location">
    <subcellularLocation>
        <location evidence="1">Cell envelope</location>
    </subcellularLocation>
</comment>
<protein>
    <recommendedName>
        <fullName evidence="5">Fe/B12 periplasmic-binding domain-containing protein</fullName>
    </recommendedName>
</protein>
<keyword evidence="7" id="KW-1185">Reference proteome</keyword>
<keyword evidence="4" id="KW-0732">Signal</keyword>
<evidence type="ECO:0000256" key="4">
    <source>
        <dbReference type="ARBA" id="ARBA00022729"/>
    </source>
</evidence>
<comment type="similarity">
    <text evidence="2">Belongs to the bacterial solute-binding protein 8 family.</text>
</comment>
<dbReference type="Gene3D" id="3.40.50.1980">
    <property type="entry name" value="Nitrogenase molybdenum iron protein domain"/>
    <property type="match status" value="1"/>
</dbReference>
<accession>A0A511D417</accession>
<sequence>MTGPVEIPRTPRRIVTLGREAEVVLALGLTPLGMPRSYYGGDVEPYLRDRIAGADVTLLDVADGIPYEQVAALKPDVILAGTSTGS</sequence>
<dbReference type="GO" id="GO:1901678">
    <property type="term" value="P:iron coordination entity transport"/>
    <property type="evidence" value="ECO:0007669"/>
    <property type="project" value="UniProtKB-ARBA"/>
</dbReference>
<keyword evidence="3" id="KW-0813">Transport</keyword>
<dbReference type="STRING" id="1123024.GCA_000423625_01243"/>
<evidence type="ECO:0000256" key="3">
    <source>
        <dbReference type="ARBA" id="ARBA00022448"/>
    </source>
</evidence>
<dbReference type="PROSITE" id="PS50983">
    <property type="entry name" value="FE_B12_PBP"/>
    <property type="match status" value="1"/>
</dbReference>
<proteinExistence type="inferred from homology"/>
<dbReference type="SUPFAM" id="SSF53807">
    <property type="entry name" value="Helical backbone' metal receptor"/>
    <property type="match status" value="1"/>
</dbReference>
<dbReference type="InterPro" id="IPR002491">
    <property type="entry name" value="ABC_transptr_periplasmic_BD"/>
</dbReference>
<name>A0A511D417_9PSEU</name>
<feature type="domain" description="Fe/B12 periplasmic-binding" evidence="5">
    <location>
        <begin position="12"/>
        <end position="86"/>
    </location>
</feature>
<dbReference type="GO" id="GO:0030288">
    <property type="term" value="C:outer membrane-bounded periplasmic space"/>
    <property type="evidence" value="ECO:0007669"/>
    <property type="project" value="TreeGrafter"/>
</dbReference>
<dbReference type="EMBL" id="BJVI01000019">
    <property type="protein sequence ID" value="GEL18344.1"/>
    <property type="molecule type" value="Genomic_DNA"/>
</dbReference>